<feature type="compositionally biased region" description="Polar residues" evidence="1">
    <location>
        <begin position="238"/>
        <end position="249"/>
    </location>
</feature>
<feature type="region of interest" description="Disordered" evidence="1">
    <location>
        <begin position="204"/>
        <end position="249"/>
    </location>
</feature>
<dbReference type="PANTHER" id="PTHR23308">
    <property type="entry name" value="NUCLEAR INHIBITOR OF PROTEIN PHOSPHATASE-1"/>
    <property type="match status" value="1"/>
</dbReference>
<evidence type="ECO:0000313" key="4">
    <source>
        <dbReference type="EMBL" id="ROQ20903.1"/>
    </source>
</evidence>
<sequence length="277" mass="30953">MLKLQFKDQRQPAFWVAEKLYSIGSDSNNHLVLPDDGIAPLQARLITTADKIFLKDNNSPSGCFVNGQRITQKEILPGDEIRLGPVAFDVLPPNDAPDPGNNPADPWRLVASGSWLAGQSYEIPPEGTVVLGRSNQCDIVIPGTHLSRRHVELRVQGGSLRVKDLGSVNGTYLNDRPVTDALAHGGDQLRLDVYTFKVVSPSGDRERTRLRATSTVNRPPEPRPKKPLDDKPRRWKTRPTSPGNRQEPTYQERRQELWLWLVVLAAAMLLIGGFYWV</sequence>
<dbReference type="SUPFAM" id="SSF49879">
    <property type="entry name" value="SMAD/FHA domain"/>
    <property type="match status" value="2"/>
</dbReference>
<reference evidence="4 5" key="1">
    <citation type="submission" date="2018-11" db="EMBL/GenBank/DDBJ databases">
        <title>Genomic Encyclopedia of Type Strains, Phase IV (KMG-IV): sequencing the most valuable type-strain genomes for metagenomic binning, comparative biology and taxonomic classification.</title>
        <authorList>
            <person name="Goeker M."/>
        </authorList>
    </citation>
    <scope>NUCLEOTIDE SEQUENCE [LARGE SCALE GENOMIC DNA]</scope>
    <source>
        <strain evidence="4 5">DSM 16974</strain>
    </source>
</reference>
<protein>
    <submittedName>
        <fullName evidence="4">PSer/pThr/pTyr-binding forkhead associated (FHA) protein</fullName>
    </submittedName>
</protein>
<keyword evidence="2" id="KW-0472">Membrane</keyword>
<evidence type="ECO:0000259" key="3">
    <source>
        <dbReference type="PROSITE" id="PS50006"/>
    </source>
</evidence>
<gene>
    <name evidence="4" type="ORF">EDC38_1521</name>
</gene>
<dbReference type="OrthoDB" id="9815482at2"/>
<feature type="domain" description="FHA" evidence="3">
    <location>
        <begin position="129"/>
        <end position="178"/>
    </location>
</feature>
<dbReference type="InterPro" id="IPR050923">
    <property type="entry name" value="Cell_Proc_Reg/RNA_Proc"/>
</dbReference>
<evidence type="ECO:0000256" key="1">
    <source>
        <dbReference type="SAM" id="MobiDB-lite"/>
    </source>
</evidence>
<dbReference type="PROSITE" id="PS50006">
    <property type="entry name" value="FHA_DOMAIN"/>
    <property type="match status" value="2"/>
</dbReference>
<evidence type="ECO:0000313" key="5">
    <source>
        <dbReference type="Proteomes" id="UP000273643"/>
    </source>
</evidence>
<dbReference type="SMART" id="SM00240">
    <property type="entry name" value="FHA"/>
    <property type="match status" value="2"/>
</dbReference>
<keyword evidence="5" id="KW-1185">Reference proteome</keyword>
<dbReference type="InterPro" id="IPR000253">
    <property type="entry name" value="FHA_dom"/>
</dbReference>
<keyword evidence="2" id="KW-1133">Transmembrane helix</keyword>
<name>A0A3N1NXK0_9GAMM</name>
<accession>A0A3N1NXK0</accession>
<organism evidence="4 5">
    <name type="scientific">Marinimicrobium koreense</name>
    <dbReference type="NCBI Taxonomy" id="306545"/>
    <lineage>
        <taxon>Bacteria</taxon>
        <taxon>Pseudomonadati</taxon>
        <taxon>Pseudomonadota</taxon>
        <taxon>Gammaproteobacteria</taxon>
        <taxon>Cellvibrionales</taxon>
        <taxon>Cellvibrionaceae</taxon>
        <taxon>Marinimicrobium</taxon>
    </lineage>
</organism>
<keyword evidence="2" id="KW-0812">Transmembrane</keyword>
<dbReference type="InterPro" id="IPR008984">
    <property type="entry name" value="SMAD_FHA_dom_sf"/>
</dbReference>
<dbReference type="Gene3D" id="2.60.200.20">
    <property type="match status" value="2"/>
</dbReference>
<feature type="domain" description="FHA" evidence="3">
    <location>
        <begin position="21"/>
        <end position="70"/>
    </location>
</feature>
<feature type="compositionally biased region" description="Basic and acidic residues" evidence="1">
    <location>
        <begin position="220"/>
        <end position="232"/>
    </location>
</feature>
<dbReference type="Proteomes" id="UP000273643">
    <property type="component" value="Unassembled WGS sequence"/>
</dbReference>
<dbReference type="AlphaFoldDB" id="A0A3N1NXK0"/>
<dbReference type="RefSeq" id="WP_123637982.1">
    <property type="nucleotide sequence ID" value="NZ_RJUK01000001.1"/>
</dbReference>
<dbReference type="CDD" id="cd00060">
    <property type="entry name" value="FHA"/>
    <property type="match status" value="2"/>
</dbReference>
<dbReference type="Pfam" id="PF00498">
    <property type="entry name" value="FHA"/>
    <property type="match status" value="2"/>
</dbReference>
<proteinExistence type="predicted"/>
<comment type="caution">
    <text evidence="4">The sequence shown here is derived from an EMBL/GenBank/DDBJ whole genome shotgun (WGS) entry which is preliminary data.</text>
</comment>
<dbReference type="EMBL" id="RJUK01000001">
    <property type="protein sequence ID" value="ROQ20903.1"/>
    <property type="molecule type" value="Genomic_DNA"/>
</dbReference>
<feature type="transmembrane region" description="Helical" evidence="2">
    <location>
        <begin position="257"/>
        <end position="276"/>
    </location>
</feature>
<evidence type="ECO:0000256" key="2">
    <source>
        <dbReference type="SAM" id="Phobius"/>
    </source>
</evidence>